<dbReference type="EMBL" id="CP036262">
    <property type="protein sequence ID" value="QDS95090.1"/>
    <property type="molecule type" value="Genomic_DNA"/>
</dbReference>
<sequence>MCRSAAQVQVPTSVLLNLTEPAPDYTRPEQGQATIAAHRQQKSDLAIEHKRDADRRSAPRQTSDDPYRMGRDRRQDRAMVRRFEYEYRAAP</sequence>
<name>A0A517MJS2_9BACT</name>
<dbReference type="KEGG" id="rml:FF011L_38740"/>
<evidence type="ECO:0000313" key="2">
    <source>
        <dbReference type="EMBL" id="QDS95090.1"/>
    </source>
</evidence>
<reference evidence="2 3" key="1">
    <citation type="submission" date="2019-02" db="EMBL/GenBank/DDBJ databases">
        <title>Deep-cultivation of Planctomycetes and their phenomic and genomic characterization uncovers novel biology.</title>
        <authorList>
            <person name="Wiegand S."/>
            <person name="Jogler M."/>
            <person name="Boedeker C."/>
            <person name="Pinto D."/>
            <person name="Vollmers J."/>
            <person name="Rivas-Marin E."/>
            <person name="Kohn T."/>
            <person name="Peeters S.H."/>
            <person name="Heuer A."/>
            <person name="Rast P."/>
            <person name="Oberbeckmann S."/>
            <person name="Bunk B."/>
            <person name="Jeske O."/>
            <person name="Meyerdierks A."/>
            <person name="Storesund J.E."/>
            <person name="Kallscheuer N."/>
            <person name="Luecker S."/>
            <person name="Lage O.M."/>
            <person name="Pohl T."/>
            <person name="Merkel B.J."/>
            <person name="Hornburger P."/>
            <person name="Mueller R.-W."/>
            <person name="Bruemmer F."/>
            <person name="Labrenz M."/>
            <person name="Spormann A.M."/>
            <person name="Op den Camp H."/>
            <person name="Overmann J."/>
            <person name="Amann R."/>
            <person name="Jetten M.S.M."/>
            <person name="Mascher T."/>
            <person name="Medema M.H."/>
            <person name="Devos D.P."/>
            <person name="Kaster A.-K."/>
            <person name="Ovreas L."/>
            <person name="Rohde M."/>
            <person name="Galperin M.Y."/>
            <person name="Jogler C."/>
        </authorList>
    </citation>
    <scope>NUCLEOTIDE SEQUENCE [LARGE SCALE GENOMIC DNA]</scope>
    <source>
        <strain evidence="2 3">FF011L</strain>
    </source>
</reference>
<accession>A0A517MJS2</accession>
<protein>
    <submittedName>
        <fullName evidence="2">Uncharacterized protein</fullName>
    </submittedName>
</protein>
<organism evidence="2 3">
    <name type="scientific">Roseimaritima multifibrata</name>
    <dbReference type="NCBI Taxonomy" id="1930274"/>
    <lineage>
        <taxon>Bacteria</taxon>
        <taxon>Pseudomonadati</taxon>
        <taxon>Planctomycetota</taxon>
        <taxon>Planctomycetia</taxon>
        <taxon>Pirellulales</taxon>
        <taxon>Pirellulaceae</taxon>
        <taxon>Roseimaritima</taxon>
    </lineage>
</organism>
<dbReference type="Proteomes" id="UP000320672">
    <property type="component" value="Chromosome"/>
</dbReference>
<evidence type="ECO:0000256" key="1">
    <source>
        <dbReference type="SAM" id="MobiDB-lite"/>
    </source>
</evidence>
<proteinExistence type="predicted"/>
<evidence type="ECO:0000313" key="3">
    <source>
        <dbReference type="Proteomes" id="UP000320672"/>
    </source>
</evidence>
<dbReference type="AlphaFoldDB" id="A0A517MJS2"/>
<keyword evidence="3" id="KW-1185">Reference proteome</keyword>
<feature type="compositionally biased region" description="Basic and acidic residues" evidence="1">
    <location>
        <begin position="41"/>
        <end position="76"/>
    </location>
</feature>
<feature type="region of interest" description="Disordered" evidence="1">
    <location>
        <begin position="19"/>
        <end position="76"/>
    </location>
</feature>
<gene>
    <name evidence="2" type="ORF">FF011L_38740</name>
</gene>